<organism evidence="12 13">
    <name type="scientific">Treponema medium ATCC 700293</name>
    <dbReference type="NCBI Taxonomy" id="1125700"/>
    <lineage>
        <taxon>Bacteria</taxon>
        <taxon>Pseudomonadati</taxon>
        <taxon>Spirochaetota</taxon>
        <taxon>Spirochaetia</taxon>
        <taxon>Spirochaetales</taxon>
        <taxon>Treponemataceae</taxon>
        <taxon>Treponema</taxon>
    </lineage>
</organism>
<keyword evidence="2" id="KW-1003">Cell membrane</keyword>
<reference evidence="12 13" key="1">
    <citation type="submission" date="2013-04" db="EMBL/GenBank/DDBJ databases">
        <title>The Genome Sequence of Treponema medium ATCC 700293.</title>
        <authorList>
            <consortium name="The Broad Institute Genomics Platform"/>
            <person name="Earl A."/>
            <person name="Ward D."/>
            <person name="Feldgarden M."/>
            <person name="Gevers D."/>
            <person name="Leonetti C."/>
            <person name="Blanton J.M."/>
            <person name="Dewhirst F.E."/>
            <person name="Izard J."/>
            <person name="Walker B."/>
            <person name="Young S."/>
            <person name="Zeng Q."/>
            <person name="Gargeya S."/>
            <person name="Fitzgerald M."/>
            <person name="Haas B."/>
            <person name="Abouelleil A."/>
            <person name="Allen A.W."/>
            <person name="Alvarado L."/>
            <person name="Arachchi H.M."/>
            <person name="Berlin A.M."/>
            <person name="Chapman S.B."/>
            <person name="Gainer-Dewar J."/>
            <person name="Goldberg J."/>
            <person name="Griggs A."/>
            <person name="Gujja S."/>
            <person name="Hansen M."/>
            <person name="Howarth C."/>
            <person name="Imamovic A."/>
            <person name="Ireland A."/>
            <person name="Larimer J."/>
            <person name="McCowan C."/>
            <person name="Murphy C."/>
            <person name="Pearson M."/>
            <person name="Poon T.W."/>
            <person name="Priest M."/>
            <person name="Roberts A."/>
            <person name="Saif S."/>
            <person name="Shea T."/>
            <person name="Sisk P."/>
            <person name="Sykes S."/>
            <person name="Wortman J."/>
            <person name="Nusbaum C."/>
            <person name="Birren B."/>
        </authorList>
    </citation>
    <scope>NUCLEOTIDE SEQUENCE [LARGE SCALE GENOMIC DNA]</scope>
    <source>
        <strain evidence="12 13">ATCC 700293</strain>
    </source>
</reference>
<name>A0AA87NLM5_TREMD</name>
<evidence type="ECO:0000256" key="6">
    <source>
        <dbReference type="ARBA" id="ARBA00023136"/>
    </source>
</evidence>
<dbReference type="InterPro" id="IPR003660">
    <property type="entry name" value="HAMP_dom"/>
</dbReference>
<evidence type="ECO:0000259" key="11">
    <source>
        <dbReference type="PROSITE" id="PS50885"/>
    </source>
</evidence>
<dbReference type="GO" id="GO:0006935">
    <property type="term" value="P:chemotaxis"/>
    <property type="evidence" value="ECO:0007669"/>
    <property type="project" value="UniProtKB-KW"/>
</dbReference>
<dbReference type="GO" id="GO:0007165">
    <property type="term" value="P:signal transduction"/>
    <property type="evidence" value="ECO:0007669"/>
    <property type="project" value="UniProtKB-KW"/>
</dbReference>
<dbReference type="RefSeq" id="WP_016523366.1">
    <property type="nucleotide sequence ID" value="NZ_KE332517.1"/>
</dbReference>
<dbReference type="SUPFAM" id="SSF58104">
    <property type="entry name" value="Methyl-accepting chemotaxis protein (MCP) signaling domain"/>
    <property type="match status" value="2"/>
</dbReference>
<evidence type="ECO:0000259" key="10">
    <source>
        <dbReference type="PROSITE" id="PS50111"/>
    </source>
</evidence>
<comment type="caution">
    <text evidence="12">The sequence shown here is derived from an EMBL/GenBank/DDBJ whole genome shotgun (WGS) entry which is preliminary data.</text>
</comment>
<dbReference type="InterPro" id="IPR051310">
    <property type="entry name" value="MCP_chemotaxis"/>
</dbReference>
<evidence type="ECO:0000256" key="5">
    <source>
        <dbReference type="ARBA" id="ARBA00022989"/>
    </source>
</evidence>
<evidence type="ECO:0000256" key="4">
    <source>
        <dbReference type="ARBA" id="ARBA00022692"/>
    </source>
</evidence>
<evidence type="ECO:0000313" key="12">
    <source>
        <dbReference type="EMBL" id="EPF28527.1"/>
    </source>
</evidence>
<proteinExistence type="inferred from homology"/>
<dbReference type="CDD" id="cd12912">
    <property type="entry name" value="PDC2_MCP_like"/>
    <property type="match status" value="1"/>
</dbReference>
<dbReference type="PROSITE" id="PS50885">
    <property type="entry name" value="HAMP"/>
    <property type="match status" value="1"/>
</dbReference>
<evidence type="ECO:0008006" key="14">
    <source>
        <dbReference type="Google" id="ProtNLM"/>
    </source>
</evidence>
<dbReference type="EMBL" id="ATFE01000011">
    <property type="protein sequence ID" value="EPF28527.1"/>
    <property type="molecule type" value="Genomic_DNA"/>
</dbReference>
<dbReference type="Pfam" id="PF00672">
    <property type="entry name" value="HAMP"/>
    <property type="match status" value="1"/>
</dbReference>
<dbReference type="SMART" id="SM00304">
    <property type="entry name" value="HAMP"/>
    <property type="match status" value="1"/>
</dbReference>
<dbReference type="PROSITE" id="PS50111">
    <property type="entry name" value="CHEMOTAXIS_TRANSDUC_2"/>
    <property type="match status" value="1"/>
</dbReference>
<dbReference type="Gene3D" id="6.10.340.10">
    <property type="match status" value="1"/>
</dbReference>
<evidence type="ECO:0000256" key="1">
    <source>
        <dbReference type="ARBA" id="ARBA00004651"/>
    </source>
</evidence>
<dbReference type="Gene3D" id="3.30.450.20">
    <property type="entry name" value="PAS domain"/>
    <property type="match status" value="1"/>
</dbReference>
<accession>A0AA87NLM5</accession>
<dbReference type="AlphaFoldDB" id="A0AA87NLM5"/>
<keyword evidence="4 9" id="KW-0812">Transmembrane</keyword>
<dbReference type="InterPro" id="IPR004089">
    <property type="entry name" value="MCPsignal_dom"/>
</dbReference>
<feature type="transmembrane region" description="Helical" evidence="9">
    <location>
        <begin position="291"/>
        <end position="312"/>
    </location>
</feature>
<evidence type="ECO:0000256" key="3">
    <source>
        <dbReference type="ARBA" id="ARBA00022500"/>
    </source>
</evidence>
<dbReference type="Gene3D" id="1.10.287.950">
    <property type="entry name" value="Methyl-accepting chemotaxis protein"/>
    <property type="match status" value="1"/>
</dbReference>
<evidence type="ECO:0000256" key="8">
    <source>
        <dbReference type="PROSITE-ProRule" id="PRU00284"/>
    </source>
</evidence>
<keyword evidence="6 9" id="KW-0472">Membrane</keyword>
<dbReference type="InterPro" id="IPR033479">
    <property type="entry name" value="dCache_1"/>
</dbReference>
<evidence type="ECO:0000256" key="9">
    <source>
        <dbReference type="SAM" id="Phobius"/>
    </source>
</evidence>
<dbReference type="CDD" id="cd18773">
    <property type="entry name" value="PDC1_HK_sensor"/>
    <property type="match status" value="1"/>
</dbReference>
<dbReference type="PANTHER" id="PTHR43531:SF11">
    <property type="entry name" value="METHYL-ACCEPTING CHEMOTAXIS PROTEIN 3"/>
    <property type="match status" value="1"/>
</dbReference>
<dbReference type="PANTHER" id="PTHR43531">
    <property type="entry name" value="PROTEIN ICFG"/>
    <property type="match status" value="1"/>
</dbReference>
<dbReference type="Pfam" id="PF00015">
    <property type="entry name" value="MCPsignal"/>
    <property type="match status" value="1"/>
</dbReference>
<dbReference type="GO" id="GO:0004888">
    <property type="term" value="F:transmembrane signaling receptor activity"/>
    <property type="evidence" value="ECO:0007669"/>
    <property type="project" value="TreeGrafter"/>
</dbReference>
<sequence length="700" mass="75377">MKKTTLKRFSIRYKLILIFGLLVIVAGATEAVLAISIARKAVTEKVETHLKDKAVDVANIIDGRITALYQFLNGIARMPFLIDPAYSYQKRVALLQEEAAANSKIIELNVTDPDGTFYYVGNTVQVGDRAWFQSALSGTPFISEPYKERAKGMFVITLAVPIFDENHHVHSVLSADVKGLLLAQNIADIVVGESGFCYIMGLTGTTIADRDFPLVEAFFNASELGKTDPDLVSLGTFEQIALKAQAPAVGYYEYSGILKIAAYAKSNISGWTIVINAPYHEFMGTVDSMSITMMVIGICVFITALLIVYFIARRLVKPIQATVYALKDISQGEGNLTVRLPVTGNDEITDMSEYFNQTIEKIGHTIKSIGANSTEMEAIGNELANDMVQTAGAVNEISANIEGVKQQALTQAASVTETAATVEEIVRTIKQLNTSIQTQATSVAQSSSSIEQMVANIASITGTLEKANSAVKSLATATDDGKATLGTSNTVTQKIAEESGSLMEASSVIQHIASQTNLLAMNAAIEAAHAGEAGKGFAVVADEIRKLAEDSAMQGKTITATLKTLSGEIETLSTSSRTVEEKFNTIFNLAEQVKDMSNSLTHAMREQENGSKEVLTAIKNINTVTIEVQAGSEEMLKGGGSVAEEMRKLDELTRIITDGMNEMAIGAAQINNAVQEVNNITQQNKRSIENLTDEVGKFKV</sequence>
<dbReference type="SMART" id="SM00283">
    <property type="entry name" value="MA"/>
    <property type="match status" value="1"/>
</dbReference>
<comment type="subcellular location">
    <subcellularLocation>
        <location evidence="1">Cell membrane</location>
        <topology evidence="1">Multi-pass membrane protein</topology>
    </subcellularLocation>
</comment>
<evidence type="ECO:0000256" key="7">
    <source>
        <dbReference type="ARBA" id="ARBA00029447"/>
    </source>
</evidence>
<protein>
    <recommendedName>
        <fullName evidence="14">Methyl-accepting chemotaxis protein</fullName>
    </recommendedName>
</protein>
<dbReference type="CDD" id="cd06225">
    <property type="entry name" value="HAMP"/>
    <property type="match status" value="1"/>
</dbReference>
<dbReference type="Proteomes" id="UP000014634">
    <property type="component" value="Unassembled WGS sequence"/>
</dbReference>
<keyword evidence="5 9" id="KW-1133">Transmembrane helix</keyword>
<evidence type="ECO:0000256" key="2">
    <source>
        <dbReference type="ARBA" id="ARBA00022475"/>
    </source>
</evidence>
<dbReference type="SUPFAM" id="SSF103190">
    <property type="entry name" value="Sensory domain-like"/>
    <property type="match status" value="1"/>
</dbReference>
<evidence type="ECO:0000313" key="13">
    <source>
        <dbReference type="Proteomes" id="UP000014634"/>
    </source>
</evidence>
<dbReference type="InterPro" id="IPR029151">
    <property type="entry name" value="Sensor-like_sf"/>
</dbReference>
<feature type="domain" description="Methyl-accepting transducer" evidence="10">
    <location>
        <begin position="414"/>
        <end position="636"/>
    </location>
</feature>
<keyword evidence="3" id="KW-0145">Chemotaxis</keyword>
<dbReference type="Pfam" id="PF02743">
    <property type="entry name" value="dCache_1"/>
    <property type="match status" value="1"/>
</dbReference>
<keyword evidence="8" id="KW-0807">Transducer</keyword>
<feature type="domain" description="HAMP" evidence="11">
    <location>
        <begin position="313"/>
        <end position="367"/>
    </location>
</feature>
<gene>
    <name evidence="12" type="ORF">HMPREF9195_01424</name>
</gene>
<comment type="similarity">
    <text evidence="7">Belongs to the methyl-accepting chemotaxis (MCP) protein family.</text>
</comment>
<dbReference type="GO" id="GO:0005886">
    <property type="term" value="C:plasma membrane"/>
    <property type="evidence" value="ECO:0007669"/>
    <property type="project" value="UniProtKB-SubCell"/>
</dbReference>